<keyword evidence="6" id="KW-1185">Reference proteome</keyword>
<reference evidence="5" key="3">
    <citation type="submission" date="2023-05" db="EMBL/GenBank/DDBJ databases">
        <authorList>
            <person name="Smith C.H."/>
        </authorList>
    </citation>
    <scope>NUCLEOTIDE SEQUENCE</scope>
    <source>
        <strain evidence="5">CHS0354</strain>
        <tissue evidence="5">Mantle</tissue>
    </source>
</reference>
<gene>
    <name evidence="5" type="ORF">CHS0354_001002</name>
</gene>
<dbReference type="GO" id="GO:0005525">
    <property type="term" value="F:GTP binding"/>
    <property type="evidence" value="ECO:0007669"/>
    <property type="project" value="UniProtKB-KW"/>
</dbReference>
<proteinExistence type="inferred from homology"/>
<accession>A0AAE0T2F1</accession>
<dbReference type="PANTHER" id="PTHR10903">
    <property type="entry name" value="GTPASE, IMAP FAMILY MEMBER-RELATED"/>
    <property type="match status" value="1"/>
</dbReference>
<sequence length="327" mass="36817">MGFRLLLLGKSGVGKSAFGNFLLDRRIFDAGLQASPVTLEHVSVSARLCDVPVTIVDTPGLLSNDTSMLNTAIAIQDSFQICQCEPNVFLIVLELRRFTVEDTDTISLIKMIFGPRCLQHGIIIFTHEDQAANERESIENLMRNFTGQPYRKALLDECRQRYLTVNCYERDQENRVAKYRRLIQMAAEAVNNDNNLYMPDLQMYRRVLERHVREWTETRLNASRMQSLLKEMLNEERKQKWIKIAVEGGFLILGTAALFGTVFLAEAPVAAAVAVAVVSTSAAPRLTMPIVNELVKMLAKLKIASSIPFVQPLVIAKSRVRLFAISL</sequence>
<comment type="similarity">
    <text evidence="1">Belongs to the TRAFAC class TrmE-Era-EngA-EngB-Septin-like GTPase superfamily. AIG1/Toc34/Toc159-like paraseptin GTPase family. IAN subfamily.</text>
</comment>
<evidence type="ECO:0000256" key="1">
    <source>
        <dbReference type="ARBA" id="ARBA00008535"/>
    </source>
</evidence>
<evidence type="ECO:0000313" key="6">
    <source>
        <dbReference type="Proteomes" id="UP001195483"/>
    </source>
</evidence>
<evidence type="ECO:0000256" key="2">
    <source>
        <dbReference type="ARBA" id="ARBA00022741"/>
    </source>
</evidence>
<dbReference type="Gene3D" id="3.40.50.300">
    <property type="entry name" value="P-loop containing nucleotide triphosphate hydrolases"/>
    <property type="match status" value="1"/>
</dbReference>
<protein>
    <recommendedName>
        <fullName evidence="4">AIG1-type G domain-containing protein</fullName>
    </recommendedName>
</protein>
<evidence type="ECO:0000259" key="4">
    <source>
        <dbReference type="PROSITE" id="PS51720"/>
    </source>
</evidence>
<dbReference type="EMBL" id="JAEAOA010000106">
    <property type="protein sequence ID" value="KAK3601928.1"/>
    <property type="molecule type" value="Genomic_DNA"/>
</dbReference>
<dbReference type="Proteomes" id="UP001195483">
    <property type="component" value="Unassembled WGS sequence"/>
</dbReference>
<dbReference type="InterPro" id="IPR027417">
    <property type="entry name" value="P-loop_NTPase"/>
</dbReference>
<dbReference type="AlphaFoldDB" id="A0AAE0T2F1"/>
<reference evidence="5" key="2">
    <citation type="journal article" date="2021" name="Genome Biol. Evol.">
        <title>Developing a high-quality reference genome for a parasitic bivalve with doubly uniparental inheritance (Bivalvia: Unionida).</title>
        <authorList>
            <person name="Smith C.H."/>
        </authorList>
    </citation>
    <scope>NUCLEOTIDE SEQUENCE</scope>
    <source>
        <strain evidence="5">CHS0354</strain>
        <tissue evidence="5">Mantle</tissue>
    </source>
</reference>
<organism evidence="5 6">
    <name type="scientific">Potamilus streckersoni</name>
    <dbReference type="NCBI Taxonomy" id="2493646"/>
    <lineage>
        <taxon>Eukaryota</taxon>
        <taxon>Metazoa</taxon>
        <taxon>Spiralia</taxon>
        <taxon>Lophotrochozoa</taxon>
        <taxon>Mollusca</taxon>
        <taxon>Bivalvia</taxon>
        <taxon>Autobranchia</taxon>
        <taxon>Heteroconchia</taxon>
        <taxon>Palaeoheterodonta</taxon>
        <taxon>Unionida</taxon>
        <taxon>Unionoidea</taxon>
        <taxon>Unionidae</taxon>
        <taxon>Ambleminae</taxon>
        <taxon>Lampsilini</taxon>
        <taxon>Potamilus</taxon>
    </lineage>
</organism>
<evidence type="ECO:0000313" key="5">
    <source>
        <dbReference type="EMBL" id="KAK3601928.1"/>
    </source>
</evidence>
<dbReference type="PROSITE" id="PS51720">
    <property type="entry name" value="G_AIG1"/>
    <property type="match status" value="1"/>
</dbReference>
<dbReference type="InterPro" id="IPR045058">
    <property type="entry name" value="GIMA/IAN/Toc"/>
</dbReference>
<keyword evidence="2" id="KW-0547">Nucleotide-binding</keyword>
<dbReference type="Pfam" id="PF04548">
    <property type="entry name" value="AIG1"/>
    <property type="match status" value="1"/>
</dbReference>
<dbReference type="PANTHER" id="PTHR10903:SF184">
    <property type="entry name" value="GTP-BINDING PROTEIN A"/>
    <property type="match status" value="1"/>
</dbReference>
<name>A0AAE0T2F1_9BIVA</name>
<evidence type="ECO:0000256" key="3">
    <source>
        <dbReference type="ARBA" id="ARBA00023134"/>
    </source>
</evidence>
<keyword evidence="3" id="KW-0342">GTP-binding</keyword>
<reference evidence="5" key="1">
    <citation type="journal article" date="2021" name="Genome Biol. Evol.">
        <title>A High-Quality Reference Genome for a Parasitic Bivalve with Doubly Uniparental Inheritance (Bivalvia: Unionida).</title>
        <authorList>
            <person name="Smith C.H."/>
        </authorList>
    </citation>
    <scope>NUCLEOTIDE SEQUENCE</scope>
    <source>
        <strain evidence="5">CHS0354</strain>
    </source>
</reference>
<dbReference type="InterPro" id="IPR006703">
    <property type="entry name" value="G_AIG1"/>
</dbReference>
<feature type="domain" description="AIG1-type G" evidence="4">
    <location>
        <begin position="1"/>
        <end position="206"/>
    </location>
</feature>
<dbReference type="SUPFAM" id="SSF52540">
    <property type="entry name" value="P-loop containing nucleoside triphosphate hydrolases"/>
    <property type="match status" value="1"/>
</dbReference>
<comment type="caution">
    <text evidence="5">The sequence shown here is derived from an EMBL/GenBank/DDBJ whole genome shotgun (WGS) entry which is preliminary data.</text>
</comment>